<reference evidence="2" key="1">
    <citation type="submission" date="2019-10" db="EMBL/GenBank/DDBJ databases">
        <title>Draft genome sequece of Microseira wollei NIES-4236.</title>
        <authorList>
            <person name="Yamaguchi H."/>
            <person name="Suzuki S."/>
            <person name="Kawachi M."/>
        </authorList>
    </citation>
    <scope>NUCLEOTIDE SEQUENCE</scope>
    <source>
        <strain evidence="2">NIES-4236</strain>
    </source>
</reference>
<accession>A0AAV3XQS9</accession>
<proteinExistence type="predicted"/>
<dbReference type="Proteomes" id="UP001050975">
    <property type="component" value="Unassembled WGS sequence"/>
</dbReference>
<protein>
    <submittedName>
        <fullName evidence="2">Uncharacterized protein</fullName>
    </submittedName>
</protein>
<evidence type="ECO:0000313" key="3">
    <source>
        <dbReference type="Proteomes" id="UP001050975"/>
    </source>
</evidence>
<keyword evidence="3" id="KW-1185">Reference proteome</keyword>
<gene>
    <name evidence="2" type="ORF">MiSe_89770</name>
</gene>
<feature type="compositionally biased region" description="Polar residues" evidence="1">
    <location>
        <begin position="213"/>
        <end position="230"/>
    </location>
</feature>
<dbReference type="AlphaFoldDB" id="A0AAV3XQS9"/>
<sequence length="230" mass="25683">MVNPITGSLGQNFAYKNNPKGLNEFKQDWLRNAENQGIQIFGTDFNGKQTNYLDPIVEGNLTLKNNSSETYGNIDGMGVADVYEGWFDVGSKVRAEINYNPNTQQSQALTYKWHELTTITNAFIDLSRFDPKSVEKWGDEVGYLRAFKNGQEVDIFGVRMVDEYTQSTNQSSINNSQLGVKFTADDGVNGDFKFKVFGNFDELGFEARPYDNPSATGPTNKSGIITDSSE</sequence>
<evidence type="ECO:0000313" key="2">
    <source>
        <dbReference type="EMBL" id="GET44151.1"/>
    </source>
</evidence>
<comment type="caution">
    <text evidence="2">The sequence shown here is derived from an EMBL/GenBank/DDBJ whole genome shotgun (WGS) entry which is preliminary data.</text>
</comment>
<dbReference type="RefSeq" id="WP_226593700.1">
    <property type="nucleotide sequence ID" value="NZ_BLAY01000298.1"/>
</dbReference>
<feature type="region of interest" description="Disordered" evidence="1">
    <location>
        <begin position="208"/>
        <end position="230"/>
    </location>
</feature>
<name>A0AAV3XQS9_9CYAN</name>
<dbReference type="EMBL" id="BLAY01000298">
    <property type="protein sequence ID" value="GET44151.1"/>
    <property type="molecule type" value="Genomic_DNA"/>
</dbReference>
<organism evidence="2 3">
    <name type="scientific">Microseira wollei NIES-4236</name>
    <dbReference type="NCBI Taxonomy" id="2530354"/>
    <lineage>
        <taxon>Bacteria</taxon>
        <taxon>Bacillati</taxon>
        <taxon>Cyanobacteriota</taxon>
        <taxon>Cyanophyceae</taxon>
        <taxon>Oscillatoriophycideae</taxon>
        <taxon>Aerosakkonematales</taxon>
        <taxon>Aerosakkonemataceae</taxon>
        <taxon>Microseira</taxon>
    </lineage>
</organism>
<evidence type="ECO:0000256" key="1">
    <source>
        <dbReference type="SAM" id="MobiDB-lite"/>
    </source>
</evidence>